<dbReference type="Gene3D" id="1.20.1560.10">
    <property type="entry name" value="ABC transporter type 1, transmembrane domain"/>
    <property type="match status" value="1"/>
</dbReference>
<dbReference type="GO" id="GO:0140359">
    <property type="term" value="F:ABC-type transporter activity"/>
    <property type="evidence" value="ECO:0007669"/>
    <property type="project" value="InterPro"/>
</dbReference>
<proteinExistence type="inferred from homology"/>
<dbReference type="InterPro" id="IPR000388">
    <property type="entry name" value="ABCC8/9"/>
</dbReference>
<dbReference type="PANTHER" id="PTHR24223">
    <property type="entry name" value="ATP-BINDING CASSETTE SUB-FAMILY C"/>
    <property type="match status" value="1"/>
</dbReference>
<feature type="transmembrane region" description="Helical" evidence="13">
    <location>
        <begin position="165"/>
        <end position="185"/>
    </location>
</feature>
<dbReference type="InterPro" id="IPR003593">
    <property type="entry name" value="AAA+_ATPase"/>
</dbReference>
<feature type="compositionally biased region" description="Polar residues" evidence="12">
    <location>
        <begin position="1099"/>
        <end position="1113"/>
    </location>
</feature>
<evidence type="ECO:0000256" key="1">
    <source>
        <dbReference type="ARBA" id="ARBA00004370"/>
    </source>
</evidence>
<feature type="transmembrane region" description="Helical" evidence="13">
    <location>
        <begin position="463"/>
        <end position="487"/>
    </location>
</feature>
<dbReference type="CDD" id="cd03250">
    <property type="entry name" value="ABCC_MRP_domain1"/>
    <property type="match status" value="1"/>
</dbReference>
<feature type="region of interest" description="Disordered" evidence="12">
    <location>
        <begin position="1089"/>
        <end position="1113"/>
    </location>
</feature>
<keyword evidence="6" id="KW-0547">Nucleotide-binding</keyword>
<feature type="compositionally biased region" description="Low complexity" evidence="12">
    <location>
        <begin position="691"/>
        <end position="703"/>
    </location>
</feature>
<dbReference type="PROSITE" id="PS00211">
    <property type="entry name" value="ABC_TRANSPORTER_1"/>
    <property type="match status" value="1"/>
</dbReference>
<dbReference type="AlphaFoldDB" id="A0AAE1DIU6"/>
<evidence type="ECO:0000256" key="8">
    <source>
        <dbReference type="ARBA" id="ARBA00022989"/>
    </source>
</evidence>
<dbReference type="Pfam" id="PF00005">
    <property type="entry name" value="ABC_tran"/>
    <property type="match status" value="1"/>
</dbReference>
<feature type="transmembrane region" description="Helical" evidence="13">
    <location>
        <begin position="131"/>
        <end position="153"/>
    </location>
</feature>
<dbReference type="Proteomes" id="UP001283361">
    <property type="component" value="Unassembled WGS sequence"/>
</dbReference>
<accession>A0AAE1DIU6</accession>
<dbReference type="FunFam" id="3.40.50.300:FF:002366">
    <property type="entry name" value="Uncharacterized protein"/>
    <property type="match status" value="1"/>
</dbReference>
<dbReference type="GO" id="GO:0016887">
    <property type="term" value="F:ATP hydrolysis activity"/>
    <property type="evidence" value="ECO:0007669"/>
    <property type="project" value="InterPro"/>
</dbReference>
<dbReference type="FunFam" id="1.20.1560.10:FF:000006">
    <property type="entry name" value="ATP-binding cassette, sub-family C (CFTR/MRP), member 9"/>
    <property type="match status" value="1"/>
</dbReference>
<name>A0AAE1DIU6_9GAST</name>
<keyword evidence="4 13" id="KW-0812">Transmembrane</keyword>
<feature type="transmembrane region" description="Helical" evidence="13">
    <location>
        <begin position="29"/>
        <end position="46"/>
    </location>
</feature>
<feature type="transmembrane region" description="Helical" evidence="13">
    <location>
        <begin position="430"/>
        <end position="457"/>
    </location>
</feature>
<feature type="transmembrane region" description="Helical" evidence="13">
    <location>
        <begin position="99"/>
        <end position="119"/>
    </location>
</feature>
<evidence type="ECO:0000256" key="4">
    <source>
        <dbReference type="ARBA" id="ARBA00022692"/>
    </source>
</evidence>
<gene>
    <name evidence="16" type="ORF">RRG08_010137</name>
</gene>
<evidence type="ECO:0000256" key="6">
    <source>
        <dbReference type="ARBA" id="ARBA00022741"/>
    </source>
</evidence>
<dbReference type="InterPro" id="IPR011527">
    <property type="entry name" value="ABC1_TM_dom"/>
</dbReference>
<dbReference type="GO" id="GO:0006813">
    <property type="term" value="P:potassium ion transport"/>
    <property type="evidence" value="ECO:0007669"/>
    <property type="project" value="InterPro"/>
</dbReference>
<evidence type="ECO:0000313" key="17">
    <source>
        <dbReference type="Proteomes" id="UP001283361"/>
    </source>
</evidence>
<dbReference type="EMBL" id="JAWDGP010003740">
    <property type="protein sequence ID" value="KAK3771420.1"/>
    <property type="molecule type" value="Genomic_DNA"/>
</dbReference>
<dbReference type="GO" id="GO:0008281">
    <property type="term" value="F:sulfonylurea receptor activity"/>
    <property type="evidence" value="ECO:0007669"/>
    <property type="project" value="InterPro"/>
</dbReference>
<sequence length="1113" mass="124209">MGFCGSEKNAMSVKHGVIQNECFVDVLNIIPHALLALVCIFVLTVWNHSVIGKLKVKTWVHYQGHSLRWICTLALITTIIVEIAEGFFSDLKDPDSTNYHAFVPACVAFLGALLSIVYYHNVEQWNSPRFLLLLLFYWPVAGTLKCIKALSIYRNNLTLDHLKVWLALIDIIFYLLLLLIELNVLRCQRYAFFKKQRRMRPPTDLENTKYIQSYVNFLSQAVYWWVNDLLIKGFKRPLNPKDLGKLPHSEKATRMYRKLQILFEEERFNATQNNRSPSLMLTLFRASWPMLLLSGFFRLVGDCLAFVGPLLIERIVNYAYEEQEGDLSSPLPFANDTTTIKPPKAVMFVKVDDFFCNGYVLSVVLFLASVLQHTLLQNHHFVVIREGIRARTAVQTMVFSKTLKLSTLELSSGSHTVGSIMNHMSIDSTFIMFLYFFVHYTWALPVQVVLALLLMYWKLGVPALIGGLFVILAGPVMYFIGVAMSVVQKKGLVYSDKRVKKINEILQGIKVIKLLAWERAFANAVIETRWKELSFLFPNQMFKALMGFIGICAPVIGTLLTFALYPLFEDEPLTAGAAMSVLALFNLLQGPLQIMSILSASIANARVSTQRLLPYLTASEIDHHLDSVPSFSKSCSIGLDSGPSGHGVLEKMDSVVSTDGRPSVSNNQQQYMIELQPLKDKEQDLGNSNRLSASHHSLASSHSVKQGHGAQTPRQSPERSKKLLEPSLERGQGGDTGSFGTVVMSTSVGSASPLEHKRTPSLNANPVLNRNATSSELLDVRPNMALLRKSSAPALAVSEVTGDYKRRRNYSQRSVEEDDAALEDFSLVEAQNMVEVQAGNFTWDLNKDHLSLRDVNVKIPQGKLTVVVGPVGSGKSSLLSAFLGEMIQVSGTLFKSRNLNMAYVSQRPWLLNASLKENILFGKPFVWRRYKKAISACALQPDIEQLPAGDETEIGEKGVNLSGGQKQRVSIARALYSEAELVLLDDPLSALDSHVGRQVLEDAILRRLVKRNRTVVMVTHYLQALTHAHQVVVMANGHIHFHGRVGEVKKFDPDLYETWRKAIRDAKAHDMIQKQESLSIAGGAGGGSGDWLGLERKQSGGSQVESKDSYNPS</sequence>
<comment type="similarity">
    <text evidence="2">Belongs to the ABC transporter superfamily. ABCC family. Conjugate transporter (TC 3.A.1.208) subfamily.</text>
</comment>
<feature type="compositionally biased region" description="Basic and acidic residues" evidence="12">
    <location>
        <begin position="716"/>
        <end position="728"/>
    </location>
</feature>
<feature type="region of interest" description="Disordered" evidence="12">
    <location>
        <begin position="683"/>
        <end position="744"/>
    </location>
</feature>
<organism evidence="16 17">
    <name type="scientific">Elysia crispata</name>
    <name type="common">lettuce slug</name>
    <dbReference type="NCBI Taxonomy" id="231223"/>
    <lineage>
        <taxon>Eukaryota</taxon>
        <taxon>Metazoa</taxon>
        <taxon>Spiralia</taxon>
        <taxon>Lophotrochozoa</taxon>
        <taxon>Mollusca</taxon>
        <taxon>Gastropoda</taxon>
        <taxon>Heterobranchia</taxon>
        <taxon>Euthyneura</taxon>
        <taxon>Panpulmonata</taxon>
        <taxon>Sacoglossa</taxon>
        <taxon>Placobranchoidea</taxon>
        <taxon>Plakobranchidae</taxon>
        <taxon>Elysia</taxon>
    </lineage>
</organism>
<dbReference type="PANTHER" id="PTHR24223:SF461">
    <property type="entry name" value="ATP-BINDING CASSETTE SUB-FAMILY C MEMBER SUR"/>
    <property type="match status" value="1"/>
</dbReference>
<feature type="transmembrane region" description="Helical" evidence="13">
    <location>
        <begin position="544"/>
        <end position="565"/>
    </location>
</feature>
<evidence type="ECO:0000313" key="16">
    <source>
        <dbReference type="EMBL" id="KAK3771420.1"/>
    </source>
</evidence>
<dbReference type="Gene3D" id="3.40.50.300">
    <property type="entry name" value="P-loop containing nucleotide triphosphate hydrolases"/>
    <property type="match status" value="1"/>
</dbReference>
<feature type="transmembrane region" description="Helical" evidence="13">
    <location>
        <begin position="67"/>
        <end position="87"/>
    </location>
</feature>
<dbReference type="PROSITE" id="PS50893">
    <property type="entry name" value="ABC_TRANSPORTER_2"/>
    <property type="match status" value="1"/>
</dbReference>
<evidence type="ECO:0000259" key="14">
    <source>
        <dbReference type="PROSITE" id="PS50893"/>
    </source>
</evidence>
<keyword evidence="7" id="KW-0067">ATP-binding</keyword>
<dbReference type="CDD" id="cd18591">
    <property type="entry name" value="ABC_6TM_SUR1_D1_like"/>
    <property type="match status" value="1"/>
</dbReference>
<dbReference type="InterPro" id="IPR003439">
    <property type="entry name" value="ABC_transporter-like_ATP-bd"/>
</dbReference>
<evidence type="ECO:0000256" key="2">
    <source>
        <dbReference type="ARBA" id="ARBA00009726"/>
    </source>
</evidence>
<comment type="caution">
    <text evidence="16">The sequence shown here is derived from an EMBL/GenBank/DDBJ whole genome shotgun (WGS) entry which is preliminary data.</text>
</comment>
<protein>
    <submittedName>
        <fullName evidence="16">Uncharacterized protein</fullName>
    </submittedName>
</protein>
<evidence type="ECO:0000256" key="3">
    <source>
        <dbReference type="ARBA" id="ARBA00022448"/>
    </source>
</evidence>
<evidence type="ECO:0000256" key="10">
    <source>
        <dbReference type="ARBA" id="ARBA00023170"/>
    </source>
</evidence>
<dbReference type="InterPro" id="IPR050173">
    <property type="entry name" value="ABC_transporter_C-like"/>
</dbReference>
<evidence type="ECO:0000259" key="15">
    <source>
        <dbReference type="PROSITE" id="PS50929"/>
    </source>
</evidence>
<keyword evidence="17" id="KW-1185">Reference proteome</keyword>
<dbReference type="SUPFAM" id="SSF90123">
    <property type="entry name" value="ABC transporter transmembrane region"/>
    <property type="match status" value="1"/>
</dbReference>
<keyword evidence="9 13" id="KW-0472">Membrane</keyword>
<keyword evidence="3" id="KW-0813">Transport</keyword>
<evidence type="ECO:0000256" key="7">
    <source>
        <dbReference type="ARBA" id="ARBA00022840"/>
    </source>
</evidence>
<dbReference type="SUPFAM" id="SSF52540">
    <property type="entry name" value="P-loop containing nucleoside triphosphate hydrolases"/>
    <property type="match status" value="1"/>
</dbReference>
<dbReference type="InterPro" id="IPR036640">
    <property type="entry name" value="ABC1_TM_sf"/>
</dbReference>
<keyword evidence="8 13" id="KW-1133">Transmembrane helix</keyword>
<dbReference type="GO" id="GO:0032991">
    <property type="term" value="C:protein-containing complex"/>
    <property type="evidence" value="ECO:0007669"/>
    <property type="project" value="UniProtKB-ARBA"/>
</dbReference>
<evidence type="ECO:0000256" key="11">
    <source>
        <dbReference type="ARBA" id="ARBA00023180"/>
    </source>
</evidence>
<reference evidence="16" key="1">
    <citation type="journal article" date="2023" name="G3 (Bethesda)">
        <title>A reference genome for the long-term kleptoplast-retaining sea slug Elysia crispata morphotype clarki.</title>
        <authorList>
            <person name="Eastman K.E."/>
            <person name="Pendleton A.L."/>
            <person name="Shaikh M.A."/>
            <person name="Suttiyut T."/>
            <person name="Ogas R."/>
            <person name="Tomko P."/>
            <person name="Gavelis G."/>
            <person name="Widhalm J.R."/>
            <person name="Wisecaver J.H."/>
        </authorList>
    </citation>
    <scope>NUCLEOTIDE SEQUENCE</scope>
    <source>
        <strain evidence="16">ECLA1</strain>
    </source>
</reference>
<keyword evidence="5" id="KW-0677">Repeat</keyword>
<dbReference type="InterPro" id="IPR027417">
    <property type="entry name" value="P-loop_NTPase"/>
</dbReference>
<dbReference type="GO" id="GO:0005524">
    <property type="term" value="F:ATP binding"/>
    <property type="evidence" value="ECO:0007669"/>
    <property type="project" value="UniProtKB-KW"/>
</dbReference>
<dbReference type="Pfam" id="PF00664">
    <property type="entry name" value="ABC_membrane"/>
    <property type="match status" value="1"/>
</dbReference>
<dbReference type="PRINTS" id="PR01092">
    <property type="entry name" value="SULFNYLUREAR"/>
</dbReference>
<feature type="transmembrane region" description="Helical" evidence="13">
    <location>
        <begin position="577"/>
        <end position="603"/>
    </location>
</feature>
<feature type="domain" description="ABC transmembrane type-1" evidence="15">
    <location>
        <begin position="292"/>
        <end position="604"/>
    </location>
</feature>
<dbReference type="SMART" id="SM00382">
    <property type="entry name" value="AAA"/>
    <property type="match status" value="1"/>
</dbReference>
<keyword evidence="10" id="KW-0675">Receptor</keyword>
<evidence type="ECO:0000256" key="12">
    <source>
        <dbReference type="SAM" id="MobiDB-lite"/>
    </source>
</evidence>
<feature type="transmembrane region" description="Helical" evidence="13">
    <location>
        <begin position="358"/>
        <end position="376"/>
    </location>
</feature>
<comment type="subcellular location">
    <subcellularLocation>
        <location evidence="1">Membrane</location>
    </subcellularLocation>
</comment>
<dbReference type="InterPro" id="IPR017871">
    <property type="entry name" value="ABC_transporter-like_CS"/>
</dbReference>
<evidence type="ECO:0000256" key="13">
    <source>
        <dbReference type="SAM" id="Phobius"/>
    </source>
</evidence>
<feature type="domain" description="ABC transporter" evidence="14">
    <location>
        <begin position="828"/>
        <end position="1061"/>
    </location>
</feature>
<dbReference type="GO" id="GO:0005886">
    <property type="term" value="C:plasma membrane"/>
    <property type="evidence" value="ECO:0007669"/>
    <property type="project" value="UniProtKB-ARBA"/>
</dbReference>
<dbReference type="PROSITE" id="PS50929">
    <property type="entry name" value="ABC_TM1F"/>
    <property type="match status" value="1"/>
</dbReference>
<keyword evidence="11" id="KW-0325">Glycoprotein</keyword>
<evidence type="ECO:0000256" key="9">
    <source>
        <dbReference type="ARBA" id="ARBA00023136"/>
    </source>
</evidence>
<evidence type="ECO:0000256" key="5">
    <source>
        <dbReference type="ARBA" id="ARBA00022737"/>
    </source>
</evidence>